<proteinExistence type="predicted"/>
<name>A0A9D2BZ45_9FIRM</name>
<dbReference type="AlphaFoldDB" id="A0A9D2BZ45"/>
<accession>A0A9D2BZ45</accession>
<reference evidence="1" key="2">
    <citation type="submission" date="2021-04" db="EMBL/GenBank/DDBJ databases">
        <authorList>
            <person name="Gilroy R."/>
        </authorList>
    </citation>
    <scope>NUCLEOTIDE SEQUENCE</scope>
    <source>
        <strain evidence="1">ChiBcec16_6824</strain>
    </source>
</reference>
<comment type="caution">
    <text evidence="1">The sequence shown here is derived from an EMBL/GenBank/DDBJ whole genome shotgun (WGS) entry which is preliminary data.</text>
</comment>
<dbReference type="Proteomes" id="UP000823868">
    <property type="component" value="Unassembled WGS sequence"/>
</dbReference>
<protein>
    <submittedName>
        <fullName evidence="1">Stage III sporulation protein AB</fullName>
    </submittedName>
</protein>
<evidence type="ECO:0000313" key="1">
    <source>
        <dbReference type="EMBL" id="HIY21453.1"/>
    </source>
</evidence>
<dbReference type="EMBL" id="DXDX01000114">
    <property type="protein sequence ID" value="HIY21453.1"/>
    <property type="molecule type" value="Genomic_DNA"/>
</dbReference>
<dbReference type="Pfam" id="PF09548">
    <property type="entry name" value="Spore_III_AB"/>
    <property type="match status" value="1"/>
</dbReference>
<gene>
    <name evidence="1" type="ORF">H9841_06100</name>
</gene>
<reference evidence="1" key="1">
    <citation type="journal article" date="2021" name="PeerJ">
        <title>Extensive microbial diversity within the chicken gut microbiome revealed by metagenomics and culture.</title>
        <authorList>
            <person name="Gilroy R."/>
            <person name="Ravi A."/>
            <person name="Getino M."/>
            <person name="Pursley I."/>
            <person name="Horton D.L."/>
            <person name="Alikhan N.F."/>
            <person name="Baker D."/>
            <person name="Gharbi K."/>
            <person name="Hall N."/>
            <person name="Watson M."/>
            <person name="Adriaenssens E.M."/>
            <person name="Foster-Nyarko E."/>
            <person name="Jarju S."/>
            <person name="Secka A."/>
            <person name="Antonio M."/>
            <person name="Oren A."/>
            <person name="Chaudhuri R.R."/>
            <person name="La Ragione R."/>
            <person name="Hildebrand F."/>
            <person name="Pallen M.J."/>
        </authorList>
    </citation>
    <scope>NUCLEOTIDE SEQUENCE</scope>
    <source>
        <strain evidence="1">ChiBcec16_6824</strain>
    </source>
</reference>
<dbReference type="PIRSF" id="PIRSF021435">
    <property type="entry name" value="SpoIIIAB"/>
    <property type="match status" value="1"/>
</dbReference>
<organism evidence="1 2">
    <name type="scientific">Candidatus Flavonifractor merdigallinarum</name>
    <dbReference type="NCBI Taxonomy" id="2838589"/>
    <lineage>
        <taxon>Bacteria</taxon>
        <taxon>Bacillati</taxon>
        <taxon>Bacillota</taxon>
        <taxon>Clostridia</taxon>
        <taxon>Eubacteriales</taxon>
        <taxon>Oscillospiraceae</taxon>
        <taxon>Flavonifractor</taxon>
    </lineage>
</organism>
<dbReference type="InterPro" id="IPR014198">
    <property type="entry name" value="Spore_III_AB"/>
</dbReference>
<evidence type="ECO:0000313" key="2">
    <source>
        <dbReference type="Proteomes" id="UP000823868"/>
    </source>
</evidence>
<sequence>MLKILGVLLLVGGAGALGLLAAGKLQRRVQALRAVIGALELAERELSFRLTPIPELFAMLERRALSPASVYFGRCLAGLDRLGEESLGTLWREAVEETLFDLAPRDRESLVQLGEVLGRYDGEGQREAVALTRTELTRALEGAEADRDTRGRMYTALGLTAGAFCAVLLL</sequence>